<dbReference type="Pfam" id="PF10098">
    <property type="entry name" value="DUF2336"/>
    <property type="match status" value="1"/>
</dbReference>
<dbReference type="EMBL" id="LT629750">
    <property type="protein sequence ID" value="SDS33752.1"/>
    <property type="molecule type" value="Genomic_DNA"/>
</dbReference>
<dbReference type="InterPro" id="IPR019285">
    <property type="entry name" value="DUF2336"/>
</dbReference>
<proteinExistence type="predicted"/>
<dbReference type="AlphaFoldDB" id="A0A1H1RDG9"/>
<gene>
    <name evidence="1" type="ORF">SAMN05444158_1745</name>
</gene>
<evidence type="ECO:0000313" key="2">
    <source>
        <dbReference type="Proteomes" id="UP000243904"/>
    </source>
</evidence>
<name>A0A1H1RDG9_9BRAD</name>
<protein>
    <submittedName>
        <fullName evidence="1">Uncharacterized conserved protein, DUF2336 family</fullName>
    </submittedName>
</protein>
<evidence type="ECO:0000313" key="1">
    <source>
        <dbReference type="EMBL" id="SDS33752.1"/>
    </source>
</evidence>
<keyword evidence="2" id="KW-1185">Reference proteome</keyword>
<accession>A0A1H1RDG9</accession>
<dbReference type="Proteomes" id="UP000243904">
    <property type="component" value="Chromosome I"/>
</dbReference>
<reference evidence="2" key="1">
    <citation type="submission" date="2016-10" db="EMBL/GenBank/DDBJ databases">
        <authorList>
            <person name="Varghese N."/>
            <person name="Submissions S."/>
        </authorList>
    </citation>
    <scope>NUCLEOTIDE SEQUENCE [LARGE SCALE GENOMIC DNA]</scope>
    <source>
        <strain evidence="2">GAS369</strain>
    </source>
</reference>
<organism evidence="1 2">
    <name type="scientific">Bradyrhizobium canariense</name>
    <dbReference type="NCBI Taxonomy" id="255045"/>
    <lineage>
        <taxon>Bacteria</taxon>
        <taxon>Pseudomonadati</taxon>
        <taxon>Pseudomonadota</taxon>
        <taxon>Alphaproteobacteria</taxon>
        <taxon>Hyphomicrobiales</taxon>
        <taxon>Nitrobacteraceae</taxon>
        <taxon>Bradyrhizobium</taxon>
    </lineage>
</organism>
<sequence>MAAAVSAALIVELDNAVNGRSPERRIEILRRVTSLFLADADRLNDVQVDVFDDVLVRLIERVEAQTLAQLSSNLSGVGSAPKAAVRQLAFHEDASVAAPVLKKSNRLSEQDLAEIANTRGQRHLLAISGRETLNESLSDLLVKRGDSAVRSTLAQNSGARLSGAGYAALVQDAERDDSLAEKLGLRADIPAELLRELVAKATDRVRTRLLKSASPEMQERIRAAVAKVAEQVHVPPPPKPIDYTESRSKMIQLNRTGKLNDTTVNRFAVQRDYTDVVAAISFLSAAAIGSIEPLMRNARLDGLIVACKAARLNWATTTMIIRNRPGCAPVSKQELQQGQEVFETLSLSAAQHTIQFWSAQNMAKKNDRSNTAVAAIKV</sequence>